<dbReference type="InterPro" id="IPR003148">
    <property type="entry name" value="RCK_N"/>
</dbReference>
<organism evidence="9 10">
    <name type="scientific">Veillonella montpellierensis DNF00314</name>
    <dbReference type="NCBI Taxonomy" id="1401067"/>
    <lineage>
        <taxon>Bacteria</taxon>
        <taxon>Bacillati</taxon>
        <taxon>Bacillota</taxon>
        <taxon>Negativicutes</taxon>
        <taxon>Veillonellales</taxon>
        <taxon>Veillonellaceae</taxon>
        <taxon>Veillonella</taxon>
    </lineage>
</organism>
<evidence type="ECO:0000259" key="7">
    <source>
        <dbReference type="PROSITE" id="PS51201"/>
    </source>
</evidence>
<name>A0A096AK60_9FIRM</name>
<evidence type="ECO:0000313" key="10">
    <source>
        <dbReference type="Proteomes" id="UP000029628"/>
    </source>
</evidence>
<proteinExistence type="predicted"/>
<evidence type="ECO:0000256" key="1">
    <source>
        <dbReference type="ARBA" id="ARBA00017378"/>
    </source>
</evidence>
<dbReference type="InterPro" id="IPR050721">
    <property type="entry name" value="Trk_Ktr_HKT_K-transport"/>
</dbReference>
<sequence length="446" mass="48662">MKIIVVGAGKVGYSLAQRLIQDEHDVYIIEKSKERIYTLKTTLDVNIVQGNGASLSLLQEIGMDDVGMLIAVTDSDEVNMLACAIAKIGGIPKTIARIRDNDYLTKENELIHEQLGVDLFINPEMVTAQELFQILETPAALDVEDFAKGAVRLMEFKVRDDLPILGEPLKNIQFPGSVLVVGILRGGEMIIPHGESCLYPNDSVFFLGSTEGIEELESTLFVESRTLVNRVCIVGASLIGRNLTKLLEKAGYKVKVIEKDMARCEQLAMEVTDAMVICGDGTDADLLVAEEISDCDVMICLTNDDKLNLLVALLGKHLGIPKTLVRVGRPEYITLMEQVGIDVVFSPRLLTSGEILRFVRKGEGLISISTFEGAKAEAVEIKISPTSPVVGKALKDVKLPGKGLVGAIVRDNKTIVPTGATVVFEGDHIIIFTLPEFVNKLLKYLQ</sequence>
<feature type="domain" description="RCK C-terminal" evidence="8">
    <location>
        <begin position="141"/>
        <end position="222"/>
    </location>
</feature>
<dbReference type="PROSITE" id="PS51202">
    <property type="entry name" value="RCK_C"/>
    <property type="match status" value="2"/>
</dbReference>
<evidence type="ECO:0000256" key="3">
    <source>
        <dbReference type="ARBA" id="ARBA00022538"/>
    </source>
</evidence>
<dbReference type="PROSITE" id="PS51201">
    <property type="entry name" value="RCK_N"/>
    <property type="match status" value="2"/>
</dbReference>
<keyword evidence="10" id="KW-1185">Reference proteome</keyword>
<feature type="domain" description="RCK C-terminal" evidence="8">
    <location>
        <begin position="366"/>
        <end position="446"/>
    </location>
</feature>
<dbReference type="AlphaFoldDB" id="A0A096AK60"/>
<protein>
    <recommendedName>
        <fullName evidence="1">Trk system potassium uptake protein TrkA</fullName>
    </recommendedName>
</protein>
<dbReference type="SUPFAM" id="SSF51735">
    <property type="entry name" value="NAD(P)-binding Rossmann-fold domains"/>
    <property type="match status" value="2"/>
</dbReference>
<dbReference type="Pfam" id="PF02254">
    <property type="entry name" value="TrkA_N"/>
    <property type="match status" value="2"/>
</dbReference>
<reference evidence="9 10" key="1">
    <citation type="submission" date="2014-07" db="EMBL/GenBank/DDBJ databases">
        <authorList>
            <person name="McCorrison J."/>
            <person name="Sanka R."/>
            <person name="Torralba M."/>
            <person name="Gillis M."/>
            <person name="Haft D.H."/>
            <person name="Methe B."/>
            <person name="Sutton G."/>
            <person name="Nelson K.E."/>
        </authorList>
    </citation>
    <scope>NUCLEOTIDE SEQUENCE [LARGE SCALE GENOMIC DNA]</scope>
    <source>
        <strain evidence="9 10">DNF00314</strain>
    </source>
</reference>
<evidence type="ECO:0000256" key="6">
    <source>
        <dbReference type="ARBA" id="ARBA00023065"/>
    </source>
</evidence>
<dbReference type="RefSeq" id="WP_038152443.1">
    <property type="nucleotide sequence ID" value="NZ_JRNT01000009.1"/>
</dbReference>
<dbReference type="InterPro" id="IPR006036">
    <property type="entry name" value="K_uptake_TrkA"/>
</dbReference>
<evidence type="ECO:0000256" key="2">
    <source>
        <dbReference type="ARBA" id="ARBA00022448"/>
    </source>
</evidence>
<dbReference type="Pfam" id="PF02080">
    <property type="entry name" value="TrkA_C"/>
    <property type="match status" value="2"/>
</dbReference>
<dbReference type="EMBL" id="JRNT01000009">
    <property type="protein sequence ID" value="KGF47488.1"/>
    <property type="molecule type" value="Genomic_DNA"/>
</dbReference>
<evidence type="ECO:0000313" key="9">
    <source>
        <dbReference type="EMBL" id="KGF47488.1"/>
    </source>
</evidence>
<feature type="domain" description="RCK N-terminal" evidence="7">
    <location>
        <begin position="1"/>
        <end position="121"/>
    </location>
</feature>
<dbReference type="InterPro" id="IPR036721">
    <property type="entry name" value="RCK_C_sf"/>
</dbReference>
<dbReference type="PANTHER" id="PTHR43833:SF5">
    <property type="entry name" value="TRK SYSTEM POTASSIUM UPTAKE PROTEIN TRKA"/>
    <property type="match status" value="1"/>
</dbReference>
<evidence type="ECO:0000259" key="8">
    <source>
        <dbReference type="PROSITE" id="PS51202"/>
    </source>
</evidence>
<dbReference type="Gene3D" id="3.40.50.720">
    <property type="entry name" value="NAD(P)-binding Rossmann-like Domain"/>
    <property type="match status" value="2"/>
</dbReference>
<dbReference type="NCBIfam" id="NF007031">
    <property type="entry name" value="PRK09496.1-2"/>
    <property type="match status" value="1"/>
</dbReference>
<dbReference type="GO" id="GO:0005886">
    <property type="term" value="C:plasma membrane"/>
    <property type="evidence" value="ECO:0007669"/>
    <property type="project" value="InterPro"/>
</dbReference>
<comment type="caution">
    <text evidence="9">The sequence shown here is derived from an EMBL/GenBank/DDBJ whole genome shotgun (WGS) entry which is preliminary data.</text>
</comment>
<dbReference type="PANTHER" id="PTHR43833">
    <property type="entry name" value="POTASSIUM CHANNEL PROTEIN 2-RELATED-RELATED"/>
    <property type="match status" value="1"/>
</dbReference>
<evidence type="ECO:0000256" key="4">
    <source>
        <dbReference type="ARBA" id="ARBA00022958"/>
    </source>
</evidence>
<keyword evidence="2" id="KW-0813">Transport</keyword>
<dbReference type="SUPFAM" id="SSF116726">
    <property type="entry name" value="TrkA C-terminal domain-like"/>
    <property type="match status" value="2"/>
</dbReference>
<feature type="domain" description="RCK N-terminal" evidence="7">
    <location>
        <begin position="228"/>
        <end position="345"/>
    </location>
</feature>
<dbReference type="Gene3D" id="3.30.70.1450">
    <property type="entry name" value="Regulator of K+ conductance, C-terminal domain"/>
    <property type="match status" value="2"/>
</dbReference>
<evidence type="ECO:0000256" key="5">
    <source>
        <dbReference type="ARBA" id="ARBA00023027"/>
    </source>
</evidence>
<dbReference type="GO" id="GO:0015079">
    <property type="term" value="F:potassium ion transmembrane transporter activity"/>
    <property type="evidence" value="ECO:0007669"/>
    <property type="project" value="InterPro"/>
</dbReference>
<gene>
    <name evidence="9" type="ORF">HMPREF0872_04840</name>
</gene>
<keyword evidence="4" id="KW-0630">Potassium</keyword>
<keyword evidence="6" id="KW-0406">Ion transport</keyword>
<dbReference type="PRINTS" id="PR00335">
    <property type="entry name" value="KUPTAKETRKA"/>
</dbReference>
<keyword evidence="5" id="KW-0520">NAD</keyword>
<dbReference type="InterPro" id="IPR036291">
    <property type="entry name" value="NAD(P)-bd_dom_sf"/>
</dbReference>
<dbReference type="Proteomes" id="UP000029628">
    <property type="component" value="Unassembled WGS sequence"/>
</dbReference>
<dbReference type="NCBIfam" id="NF007032">
    <property type="entry name" value="PRK09496.1-4"/>
    <property type="match status" value="1"/>
</dbReference>
<dbReference type="NCBIfam" id="NF007039">
    <property type="entry name" value="PRK09496.3-2"/>
    <property type="match status" value="1"/>
</dbReference>
<dbReference type="NCBIfam" id="NF007041">
    <property type="entry name" value="PRK09496.3-4"/>
    <property type="match status" value="1"/>
</dbReference>
<dbReference type="eggNOG" id="COG0569">
    <property type="taxonomic scope" value="Bacteria"/>
</dbReference>
<accession>A0A096AK60</accession>
<keyword evidence="3" id="KW-0633">Potassium transport</keyword>
<dbReference type="InterPro" id="IPR006037">
    <property type="entry name" value="RCK_C"/>
</dbReference>
<dbReference type="NCBIfam" id="NF007034">
    <property type="entry name" value="PRK09496.2-1"/>
    <property type="match status" value="1"/>
</dbReference>